<keyword evidence="5 9" id="KW-0812">Transmembrane</keyword>
<evidence type="ECO:0000256" key="1">
    <source>
        <dbReference type="ARBA" id="ARBA00004651"/>
    </source>
</evidence>
<feature type="transmembrane region" description="Helical" evidence="9">
    <location>
        <begin position="266"/>
        <end position="286"/>
    </location>
</feature>
<evidence type="ECO:0000256" key="2">
    <source>
        <dbReference type="ARBA" id="ARBA00022475"/>
    </source>
</evidence>
<feature type="compositionally biased region" description="Polar residues" evidence="8">
    <location>
        <begin position="45"/>
        <end position="54"/>
    </location>
</feature>
<keyword evidence="2" id="KW-1003">Cell membrane</keyword>
<feature type="transmembrane region" description="Helical" evidence="9">
    <location>
        <begin position="341"/>
        <end position="357"/>
    </location>
</feature>
<feature type="transmembrane region" description="Helical" evidence="9">
    <location>
        <begin position="84"/>
        <end position="104"/>
    </location>
</feature>
<name>A0A2G1XN37_STRCJ</name>
<comment type="subcellular location">
    <subcellularLocation>
        <location evidence="1">Cell membrane</location>
        <topology evidence="1">Multi-pass membrane protein</topology>
    </subcellularLocation>
</comment>
<feature type="region of interest" description="Disordered" evidence="8">
    <location>
        <begin position="19"/>
        <end position="73"/>
    </location>
</feature>
<comment type="caution">
    <text evidence="11">The sequence shown here is derived from an EMBL/GenBank/DDBJ whole genome shotgun (WGS) entry which is preliminary data.</text>
</comment>
<dbReference type="PANTHER" id="PTHR33908:SF11">
    <property type="entry name" value="MEMBRANE PROTEIN"/>
    <property type="match status" value="1"/>
</dbReference>
<evidence type="ECO:0000256" key="8">
    <source>
        <dbReference type="SAM" id="MobiDB-lite"/>
    </source>
</evidence>
<evidence type="ECO:0000313" key="11">
    <source>
        <dbReference type="EMBL" id="PHQ52662.1"/>
    </source>
</evidence>
<gene>
    <name evidence="11" type="ORF">BLA24_06040</name>
</gene>
<sequence length="560" mass="60684">MVASRTRYDLRSGLKYRAPLPDSAMSRHAPSGGRRAHRKPLQVEESVTTTSRPTGKSLPTEGQPDDPAQAEAASGLPPLAWKPVTAVAAVLGLLLLATSGRWGYQGDELYFLGASEHLSWGYADNPPLLPLLAGAMDSLFGGSLVGLRLPSTILAATGTLFAALIARELGGETKAQLRTAVAWAAVPLVMIVGHALSASTVDLFAWTAVTWLLVAWVRRQDDRLLLWIALVSVVSMQAKYSIVFLWVAVGISALAVGPRRLLRRPMLWVGAAVVFATVIPGLLWQADHGWPQLHMADVFRRESAGPVAYVGVALFLAGLLLVVLSAHGLWQLLRSPDLRPYRFLGWSFVGLFVFFLVTGGRPTYVAGLFPLLWAAGAVRMQRGTPAKWWRWAVSWPVFGLVAALSIVTSLPVLPRSDDDPPVAGTDNNPQAAETVGWDDLVTAVEKATQSVPAGEREHAAIVTEYYTEAGALEHLGRGEDLPKVYSAHRGYWYFGGPSDDATTTIFVGSDREELLKRFSDVREAATTAGKGNAVAGTKVWICKGNRQPWSQMWPDMGHLY</sequence>
<keyword evidence="7 9" id="KW-0472">Membrane</keyword>
<dbReference type="GO" id="GO:0016763">
    <property type="term" value="F:pentosyltransferase activity"/>
    <property type="evidence" value="ECO:0007669"/>
    <property type="project" value="TreeGrafter"/>
</dbReference>
<evidence type="ECO:0000256" key="9">
    <source>
        <dbReference type="SAM" id="Phobius"/>
    </source>
</evidence>
<keyword evidence="12" id="KW-1185">Reference proteome</keyword>
<evidence type="ECO:0000256" key="5">
    <source>
        <dbReference type="ARBA" id="ARBA00022692"/>
    </source>
</evidence>
<reference evidence="11 12" key="1">
    <citation type="journal article" date="2017" name="Biochemistry">
        <title>Identification of the Biosynthetic Pathway for the Antibiotic Bicyclomycin.</title>
        <authorList>
            <person name="Patteson J."/>
            <person name="Cai W."/>
            <person name="Johnson R.A."/>
            <person name="Santa Maria K."/>
            <person name="Li B."/>
        </authorList>
    </citation>
    <scope>NUCLEOTIDE SEQUENCE [LARGE SCALE GENOMIC DNA]</scope>
    <source>
        <strain evidence="11 12">ATCC 21532</strain>
    </source>
</reference>
<evidence type="ECO:0000256" key="3">
    <source>
        <dbReference type="ARBA" id="ARBA00022676"/>
    </source>
</evidence>
<dbReference type="PANTHER" id="PTHR33908">
    <property type="entry name" value="MANNOSYLTRANSFERASE YKCB-RELATED"/>
    <property type="match status" value="1"/>
</dbReference>
<evidence type="ECO:0000313" key="12">
    <source>
        <dbReference type="Proteomes" id="UP000222531"/>
    </source>
</evidence>
<protein>
    <recommendedName>
        <fullName evidence="10">Glycosyltransferase RgtA/B/C/D-like domain-containing protein</fullName>
    </recommendedName>
</protein>
<organism evidence="11 12">
    <name type="scientific">Streptomyces cinnamoneus</name>
    <name type="common">Streptoverticillium cinnamoneum</name>
    <dbReference type="NCBI Taxonomy" id="53446"/>
    <lineage>
        <taxon>Bacteria</taxon>
        <taxon>Bacillati</taxon>
        <taxon>Actinomycetota</taxon>
        <taxon>Actinomycetes</taxon>
        <taxon>Kitasatosporales</taxon>
        <taxon>Streptomycetaceae</taxon>
        <taxon>Streptomyces</taxon>
        <taxon>Streptomyces cinnamoneus group</taxon>
    </lineage>
</organism>
<evidence type="ECO:0000256" key="4">
    <source>
        <dbReference type="ARBA" id="ARBA00022679"/>
    </source>
</evidence>
<feature type="transmembrane region" description="Helical" evidence="9">
    <location>
        <begin position="226"/>
        <end position="254"/>
    </location>
</feature>
<feature type="transmembrane region" description="Helical" evidence="9">
    <location>
        <begin position="181"/>
        <end position="214"/>
    </location>
</feature>
<keyword evidence="4" id="KW-0808">Transferase</keyword>
<dbReference type="Pfam" id="PF13231">
    <property type="entry name" value="PMT_2"/>
    <property type="match status" value="1"/>
</dbReference>
<keyword evidence="3" id="KW-0328">Glycosyltransferase</keyword>
<keyword evidence="6 9" id="KW-1133">Transmembrane helix</keyword>
<dbReference type="GO" id="GO:0009103">
    <property type="term" value="P:lipopolysaccharide biosynthetic process"/>
    <property type="evidence" value="ECO:0007669"/>
    <property type="project" value="UniProtKB-ARBA"/>
</dbReference>
<dbReference type="EMBL" id="NHZO01000073">
    <property type="protein sequence ID" value="PHQ52662.1"/>
    <property type="molecule type" value="Genomic_DNA"/>
</dbReference>
<dbReference type="GO" id="GO:0005886">
    <property type="term" value="C:plasma membrane"/>
    <property type="evidence" value="ECO:0007669"/>
    <property type="project" value="UniProtKB-SubCell"/>
</dbReference>
<dbReference type="Proteomes" id="UP000222531">
    <property type="component" value="Unassembled WGS sequence"/>
</dbReference>
<proteinExistence type="predicted"/>
<feature type="transmembrane region" description="Helical" evidence="9">
    <location>
        <begin position="306"/>
        <end position="329"/>
    </location>
</feature>
<evidence type="ECO:0000259" key="10">
    <source>
        <dbReference type="Pfam" id="PF13231"/>
    </source>
</evidence>
<dbReference type="InterPro" id="IPR050297">
    <property type="entry name" value="LipidA_mod_glycosyltrf_83"/>
</dbReference>
<feature type="transmembrane region" description="Helical" evidence="9">
    <location>
        <begin position="392"/>
        <end position="413"/>
    </location>
</feature>
<feature type="domain" description="Glycosyltransferase RgtA/B/C/D-like" evidence="10">
    <location>
        <begin position="124"/>
        <end position="284"/>
    </location>
</feature>
<feature type="transmembrane region" description="Helical" evidence="9">
    <location>
        <begin position="149"/>
        <end position="169"/>
    </location>
</feature>
<dbReference type="InterPro" id="IPR038731">
    <property type="entry name" value="RgtA/B/C-like"/>
</dbReference>
<accession>A0A2G1XN37</accession>
<evidence type="ECO:0000256" key="7">
    <source>
        <dbReference type="ARBA" id="ARBA00023136"/>
    </source>
</evidence>
<evidence type="ECO:0000256" key="6">
    <source>
        <dbReference type="ARBA" id="ARBA00022989"/>
    </source>
</evidence>
<dbReference type="AlphaFoldDB" id="A0A2G1XN37"/>